<dbReference type="AlphaFoldDB" id="A0AAW1LHD9"/>
<evidence type="ECO:0000313" key="3">
    <source>
        <dbReference type="Proteomes" id="UP001443914"/>
    </source>
</evidence>
<name>A0AAW1LHD9_SAPOF</name>
<keyword evidence="3" id="KW-1185">Reference proteome</keyword>
<comment type="caution">
    <text evidence="2">The sequence shown here is derived from an EMBL/GenBank/DDBJ whole genome shotgun (WGS) entry which is preliminary data.</text>
</comment>
<feature type="signal peptide" evidence="1">
    <location>
        <begin position="1"/>
        <end position="16"/>
    </location>
</feature>
<protein>
    <submittedName>
        <fullName evidence="2">Uncharacterized protein</fullName>
    </submittedName>
</protein>
<evidence type="ECO:0000313" key="2">
    <source>
        <dbReference type="EMBL" id="KAK9733255.1"/>
    </source>
</evidence>
<evidence type="ECO:0000256" key="1">
    <source>
        <dbReference type="SAM" id="SignalP"/>
    </source>
</evidence>
<proteinExistence type="predicted"/>
<reference evidence="2" key="1">
    <citation type="submission" date="2024-03" db="EMBL/GenBank/DDBJ databases">
        <title>WGS assembly of Saponaria officinalis var. Norfolk2.</title>
        <authorList>
            <person name="Jenkins J."/>
            <person name="Shu S."/>
            <person name="Grimwood J."/>
            <person name="Barry K."/>
            <person name="Goodstein D."/>
            <person name="Schmutz J."/>
            <person name="Leebens-Mack J."/>
            <person name="Osbourn A."/>
        </authorList>
    </citation>
    <scope>NUCLEOTIDE SEQUENCE [LARGE SCALE GENOMIC DNA]</scope>
    <source>
        <strain evidence="2">JIC</strain>
    </source>
</reference>
<keyword evidence="1" id="KW-0732">Signal</keyword>
<sequence>MILLLLILMTHNNISSLLNLNTSTPAPNQKNMNRKHHIITSSLTSASIPSSSLALRDSHRLHLLWFLSKLDQHHPPFEHLPSSLRFLPL</sequence>
<feature type="chain" id="PRO_5043901042" evidence="1">
    <location>
        <begin position="17"/>
        <end position="89"/>
    </location>
</feature>
<organism evidence="2 3">
    <name type="scientific">Saponaria officinalis</name>
    <name type="common">Common soapwort</name>
    <name type="synonym">Lychnis saponaria</name>
    <dbReference type="NCBI Taxonomy" id="3572"/>
    <lineage>
        <taxon>Eukaryota</taxon>
        <taxon>Viridiplantae</taxon>
        <taxon>Streptophyta</taxon>
        <taxon>Embryophyta</taxon>
        <taxon>Tracheophyta</taxon>
        <taxon>Spermatophyta</taxon>
        <taxon>Magnoliopsida</taxon>
        <taxon>eudicotyledons</taxon>
        <taxon>Gunneridae</taxon>
        <taxon>Pentapetalae</taxon>
        <taxon>Caryophyllales</taxon>
        <taxon>Caryophyllaceae</taxon>
        <taxon>Caryophylleae</taxon>
        <taxon>Saponaria</taxon>
    </lineage>
</organism>
<gene>
    <name evidence="2" type="ORF">RND81_04G054900</name>
</gene>
<dbReference type="EMBL" id="JBDFQZ010000004">
    <property type="protein sequence ID" value="KAK9733255.1"/>
    <property type="molecule type" value="Genomic_DNA"/>
</dbReference>
<accession>A0AAW1LHD9</accession>
<dbReference type="Proteomes" id="UP001443914">
    <property type="component" value="Unassembled WGS sequence"/>
</dbReference>